<dbReference type="Gene3D" id="1.10.287.110">
    <property type="entry name" value="DnaJ domain"/>
    <property type="match status" value="1"/>
</dbReference>
<dbReference type="SUPFAM" id="SSF49493">
    <property type="entry name" value="HSP40/DnaJ peptide-binding domain"/>
    <property type="match status" value="2"/>
</dbReference>
<dbReference type="AlphaFoldDB" id="M8B0U1"/>
<dbReference type="HAMAP" id="MF_01152">
    <property type="entry name" value="DnaJ"/>
    <property type="match status" value="1"/>
</dbReference>
<reference evidence="2" key="1">
    <citation type="submission" date="2015-06" db="UniProtKB">
        <authorList>
            <consortium name="EnsemblPlants"/>
        </authorList>
    </citation>
    <scope>IDENTIFICATION</scope>
</reference>
<dbReference type="GO" id="GO:0009408">
    <property type="term" value="P:response to heat"/>
    <property type="evidence" value="ECO:0007669"/>
    <property type="project" value="InterPro"/>
</dbReference>
<evidence type="ECO:0000313" key="2">
    <source>
        <dbReference type="EnsemblPlants" id="EMT10377"/>
    </source>
</evidence>
<dbReference type="InterPro" id="IPR002939">
    <property type="entry name" value="DnaJ_C"/>
</dbReference>
<dbReference type="GO" id="GO:0051082">
    <property type="term" value="F:unfolded protein binding"/>
    <property type="evidence" value="ECO:0007669"/>
    <property type="project" value="InterPro"/>
</dbReference>
<dbReference type="EnsemblPlants" id="EMT10377">
    <property type="protein sequence ID" value="EMT10377"/>
    <property type="gene ID" value="F775_08076"/>
</dbReference>
<dbReference type="Pfam" id="PF00226">
    <property type="entry name" value="DnaJ"/>
    <property type="match status" value="1"/>
</dbReference>
<dbReference type="SUPFAM" id="SSF46565">
    <property type="entry name" value="Chaperone J-domain"/>
    <property type="match status" value="1"/>
</dbReference>
<dbReference type="Gene3D" id="2.10.230.10">
    <property type="entry name" value="Heat shock protein DnaJ, cysteine-rich domain"/>
    <property type="match status" value="1"/>
</dbReference>
<dbReference type="CDD" id="cd10719">
    <property type="entry name" value="DnaJ_zf"/>
    <property type="match status" value="1"/>
</dbReference>
<sequence length="565" mass="62347">MATDASRVSVGDARTTANAASGDGGVASRMGRRRCELSLCLEPGTRTLQCGRGGKIRLSYQPLYNMRSEVQRQDNYTAREARKATDLDAPLLVRLGHKSVCAEERMDSAVYTFFDSYPSPCAICFRGECAQLAALVAHMLLIGALVHQRLHPLDRAGQRYSMEKDYYKILGVTKDASQDDIKKAFQSLAKKYHPDTNRGNTAAKRMFQETLRDPSKRQQYDMLFSGGSAANSTRGRGEFDGSYQDPFSRFNKQNDDPFAEFYRQNDGPFSNQFYKVFSEVFQHDVDVHASDIEIELNLSFGEAAKGCTKEVPFSAKNLCYSCDGRGYLANARKYVCPSCKGAGKVSMYPFTSICTTCRGFGKVIKDHCLTCKGAGVVDGMKYANVIIPAGVDSGDTIHVREAGNSGGRGAIPGSLYIKLRVASDPVFVRDGADVHVDKKISFTQAMLGGKIEVPTLDGKTEIKIPKGVQPGQVVVLRGKGLELPNQAGYFGDQHVRFKIHFPLKVNERQRALLEDFAAEEATKEQSFFATGNWSELIAENMKSQNFMIGLGFVMLIYLMLSKTLS</sequence>
<dbReference type="Pfam" id="PF00684">
    <property type="entry name" value="DnaJ_CXXCXGXG"/>
    <property type="match status" value="1"/>
</dbReference>
<dbReference type="CDD" id="cd10747">
    <property type="entry name" value="DnaJ_C"/>
    <property type="match status" value="1"/>
</dbReference>
<dbReference type="InterPro" id="IPR012724">
    <property type="entry name" value="DnaJ"/>
</dbReference>
<feature type="region of interest" description="Disordered" evidence="1">
    <location>
        <begin position="1"/>
        <end position="25"/>
    </location>
</feature>
<organism evidence="2">
    <name type="scientific">Aegilops tauschii</name>
    <name type="common">Tausch's goatgrass</name>
    <name type="synonym">Aegilops squarrosa</name>
    <dbReference type="NCBI Taxonomy" id="37682"/>
    <lineage>
        <taxon>Eukaryota</taxon>
        <taxon>Viridiplantae</taxon>
        <taxon>Streptophyta</taxon>
        <taxon>Embryophyta</taxon>
        <taxon>Tracheophyta</taxon>
        <taxon>Spermatophyta</taxon>
        <taxon>Magnoliopsida</taxon>
        <taxon>Liliopsida</taxon>
        <taxon>Poales</taxon>
        <taxon>Poaceae</taxon>
        <taxon>BOP clade</taxon>
        <taxon>Pooideae</taxon>
        <taxon>Triticodae</taxon>
        <taxon>Triticeae</taxon>
        <taxon>Triticinae</taxon>
        <taxon>Aegilops</taxon>
    </lineage>
</organism>
<dbReference type="PROSITE" id="PS50076">
    <property type="entry name" value="DNAJ_2"/>
    <property type="match status" value="1"/>
</dbReference>
<dbReference type="FunFam" id="2.60.260.20:FF:000005">
    <property type="entry name" value="Chaperone protein dnaJ 1, mitochondrial"/>
    <property type="match status" value="1"/>
</dbReference>
<dbReference type="PROSITE" id="PS51188">
    <property type="entry name" value="ZF_CR"/>
    <property type="match status" value="1"/>
</dbReference>
<dbReference type="Pfam" id="PF01556">
    <property type="entry name" value="DnaJ_C"/>
    <property type="match status" value="1"/>
</dbReference>
<dbReference type="InterPro" id="IPR001305">
    <property type="entry name" value="HSP_DnaJ_Cys-rich_dom"/>
</dbReference>
<dbReference type="SMART" id="SM00271">
    <property type="entry name" value="DnaJ"/>
    <property type="match status" value="1"/>
</dbReference>
<dbReference type="PANTHER" id="PTHR43096:SF36">
    <property type="entry name" value="CHAPERONE PROTEIN DNAJ 1, MITOCHONDRIAL"/>
    <property type="match status" value="1"/>
</dbReference>
<dbReference type="GO" id="GO:0031072">
    <property type="term" value="F:heat shock protein binding"/>
    <property type="evidence" value="ECO:0007669"/>
    <property type="project" value="InterPro"/>
</dbReference>
<dbReference type="InterPro" id="IPR036410">
    <property type="entry name" value="HSP_DnaJ_Cys-rich_dom_sf"/>
</dbReference>
<evidence type="ECO:0000256" key="1">
    <source>
        <dbReference type="SAM" id="MobiDB-lite"/>
    </source>
</evidence>
<dbReference type="InterPro" id="IPR036869">
    <property type="entry name" value="J_dom_sf"/>
</dbReference>
<dbReference type="GO" id="GO:0005524">
    <property type="term" value="F:ATP binding"/>
    <property type="evidence" value="ECO:0007669"/>
    <property type="project" value="InterPro"/>
</dbReference>
<dbReference type="Gene3D" id="2.60.260.20">
    <property type="entry name" value="Urease metallochaperone UreE, N-terminal domain"/>
    <property type="match status" value="2"/>
</dbReference>
<dbReference type="InterPro" id="IPR001623">
    <property type="entry name" value="DnaJ_domain"/>
</dbReference>
<name>M8B0U1_AEGTA</name>
<dbReference type="GO" id="GO:0042026">
    <property type="term" value="P:protein refolding"/>
    <property type="evidence" value="ECO:0007669"/>
    <property type="project" value="TreeGrafter"/>
</dbReference>
<dbReference type="GO" id="GO:0005783">
    <property type="term" value="C:endoplasmic reticulum"/>
    <property type="evidence" value="ECO:0007669"/>
    <property type="project" value="UniProtKB-ARBA"/>
</dbReference>
<dbReference type="PANTHER" id="PTHR43096">
    <property type="entry name" value="DNAJ HOMOLOG 1, MITOCHONDRIAL-RELATED"/>
    <property type="match status" value="1"/>
</dbReference>
<accession>M8B0U1</accession>
<dbReference type="InterPro" id="IPR008971">
    <property type="entry name" value="HSP40/DnaJ_pept-bd"/>
</dbReference>
<dbReference type="CDD" id="cd06257">
    <property type="entry name" value="DnaJ"/>
    <property type="match status" value="1"/>
</dbReference>
<proteinExistence type="inferred from homology"/>
<dbReference type="PRINTS" id="PR00625">
    <property type="entry name" value="JDOMAIN"/>
</dbReference>
<protein>
    <submittedName>
        <fullName evidence="2">Chaperone protein dnaJ 1, mitochondrial</fullName>
    </submittedName>
</protein>
<dbReference type="SUPFAM" id="SSF57938">
    <property type="entry name" value="DnaJ/Hsp40 cysteine-rich domain"/>
    <property type="match status" value="1"/>
</dbReference>